<reference evidence="3" key="1">
    <citation type="submission" date="2020-05" db="EMBL/GenBank/DDBJ databases">
        <authorList>
            <person name="Chiriac C."/>
            <person name="Salcher M."/>
            <person name="Ghai R."/>
            <person name="Kavagutti S V."/>
        </authorList>
    </citation>
    <scope>NUCLEOTIDE SEQUENCE</scope>
</reference>
<feature type="transmembrane region" description="Helical" evidence="1">
    <location>
        <begin position="35"/>
        <end position="55"/>
    </location>
</feature>
<feature type="transmembrane region" description="Helical" evidence="1">
    <location>
        <begin position="178"/>
        <end position="197"/>
    </location>
</feature>
<keyword evidence="1" id="KW-1133">Transmembrane helix</keyword>
<keyword evidence="1" id="KW-0812">Transmembrane</keyword>
<proteinExistence type="predicted"/>
<evidence type="ECO:0000313" key="2">
    <source>
        <dbReference type="EMBL" id="CAB4766367.1"/>
    </source>
</evidence>
<feature type="transmembrane region" description="Helical" evidence="1">
    <location>
        <begin position="95"/>
        <end position="114"/>
    </location>
</feature>
<evidence type="ECO:0000313" key="3">
    <source>
        <dbReference type="EMBL" id="CAB4836439.1"/>
    </source>
</evidence>
<protein>
    <submittedName>
        <fullName evidence="3">Unannotated protein</fullName>
    </submittedName>
</protein>
<gene>
    <name evidence="2" type="ORF">UFOPK2754_02809</name>
    <name evidence="3" type="ORF">UFOPK3139_02882</name>
    <name evidence="4" type="ORF">UFOPK3543_02574</name>
</gene>
<feature type="transmembrane region" description="Helical" evidence="1">
    <location>
        <begin position="134"/>
        <end position="157"/>
    </location>
</feature>
<accession>A0A6J7AXJ4</accession>
<feature type="transmembrane region" description="Helical" evidence="1">
    <location>
        <begin position="203"/>
        <end position="222"/>
    </location>
</feature>
<name>A0A6J7AXJ4_9ZZZZ</name>
<feature type="transmembrane region" description="Helical" evidence="1">
    <location>
        <begin position="6"/>
        <end position="23"/>
    </location>
</feature>
<dbReference type="EMBL" id="CAFABA010000176">
    <property type="protein sequence ID" value="CAB4836439.1"/>
    <property type="molecule type" value="Genomic_DNA"/>
</dbReference>
<organism evidence="3">
    <name type="scientific">freshwater metagenome</name>
    <dbReference type="NCBI Taxonomy" id="449393"/>
    <lineage>
        <taxon>unclassified sequences</taxon>
        <taxon>metagenomes</taxon>
        <taxon>ecological metagenomes</taxon>
    </lineage>
</organism>
<dbReference type="EMBL" id="CAFBMH010000133">
    <property type="protein sequence ID" value="CAB4929526.1"/>
    <property type="molecule type" value="Genomic_DNA"/>
</dbReference>
<sequence>MEQQSAMAAAATLVALAFAAATAERWLDRRRAQELAWSVALVLFAIAAGAAWWGASFGWTSGSFRVFYAFGAVINVPVLALGTWYLLARPPAARAAAFVTTVVVAFGGGVVFAAPFRSPVPSESLPQGSDVFGALPRVFAATASAIGATALLGGALWSAARLLRVRDATARRLATANGLIAAGTLVLSAGGLLNSVLAEMEGFAVTLVVGILLLFAGFLITAPRPTGTRPFSPVVETPGGSPFP</sequence>
<feature type="transmembrane region" description="Helical" evidence="1">
    <location>
        <begin position="67"/>
        <end position="88"/>
    </location>
</feature>
<evidence type="ECO:0000313" key="4">
    <source>
        <dbReference type="EMBL" id="CAB4929526.1"/>
    </source>
</evidence>
<keyword evidence="1" id="KW-0472">Membrane</keyword>
<dbReference type="EMBL" id="CAEZYR010000145">
    <property type="protein sequence ID" value="CAB4766367.1"/>
    <property type="molecule type" value="Genomic_DNA"/>
</dbReference>
<dbReference type="AlphaFoldDB" id="A0A6J7AXJ4"/>
<evidence type="ECO:0000256" key="1">
    <source>
        <dbReference type="SAM" id="Phobius"/>
    </source>
</evidence>